<evidence type="ECO:0000313" key="2">
    <source>
        <dbReference type="EMBL" id="KAF4677869.1"/>
    </source>
</evidence>
<protein>
    <submittedName>
        <fullName evidence="2">Uncharacterized protein</fullName>
    </submittedName>
</protein>
<dbReference type="Gene3D" id="3.90.1720.10">
    <property type="entry name" value="endopeptidase domain like (from Nostoc punctiforme)"/>
    <property type="match status" value="1"/>
</dbReference>
<accession>A0A7J6N1T1</accession>
<dbReference type="PANTHER" id="PTHR31354">
    <property type="entry name" value="OS01G0793500 PROTEIN"/>
    <property type="match status" value="1"/>
</dbReference>
<dbReference type="SUPFAM" id="SSF54001">
    <property type="entry name" value="Cysteine proteinases"/>
    <property type="match status" value="1"/>
</dbReference>
<evidence type="ECO:0000313" key="3">
    <source>
        <dbReference type="Proteomes" id="UP000591131"/>
    </source>
</evidence>
<keyword evidence="1" id="KW-0732">Signal</keyword>
<keyword evidence="3" id="KW-1185">Reference proteome</keyword>
<dbReference type="Proteomes" id="UP000591131">
    <property type="component" value="Unassembled WGS sequence"/>
</dbReference>
<dbReference type="OrthoDB" id="1847654at2759"/>
<reference evidence="2 3" key="1">
    <citation type="submission" date="2020-04" db="EMBL/GenBank/DDBJ databases">
        <title>Perkinsus chesapeaki whole genome sequence.</title>
        <authorList>
            <person name="Bogema D.R."/>
        </authorList>
    </citation>
    <scope>NUCLEOTIDE SEQUENCE [LARGE SCALE GENOMIC DNA]</scope>
    <source>
        <strain evidence="2">ATCC PRA-425</strain>
    </source>
</reference>
<dbReference type="PANTHER" id="PTHR31354:SF2">
    <property type="entry name" value="OS01G0793500 PROTEIN"/>
    <property type="match status" value="1"/>
</dbReference>
<name>A0A7J6N1T1_PERCH</name>
<comment type="caution">
    <text evidence="2">The sequence shown here is derived from an EMBL/GenBank/DDBJ whole genome shotgun (WGS) entry which is preliminary data.</text>
</comment>
<sequence length="552" mass="61211">MKVPALAIAATAVGFFQPAVARLLGDNTDPANSAIFTSKSLEEALSKPRPSPQVVLASMGSGYASPEAAQPELAMGSSGSAVTDWLAEFIESIKSWAGSELMSAASKIVDTLGDKVEGADMYFNFIPRHVATLEHDGQWHNYKGRCFENIKVRSTRQSDGSFLLEADYRDAKSWTCAEYVLYGNSADFHMQYKFVRGTETYKWKADSGKVYVFDLSTSLANAAKGIVKTADFLLGRDVFEFLEHFNRLTFPKRASPGTSEISKENVHPGDAVLVTNLQGQSAAIMWGSGSASSHSLIFLREPETQELYAVESWAGGVRRLTFEEFLKDDAGWYNNAVLVPLKEEERAKFDNDAAWKKFVTDFEGNDYGFGNFLFGWLDTLDGNFPCLPMDGYQTCLTWEFAELLFGLVERVKPDMAQLLFLEAFNHRLDTANLGLSDIVKVADSKLEGGAGMILAIPENDEWTYHFNRNGKPTVGPSRVCSALVCEMLRAGGIFGDHEVSCTEFTPWDIYSMDIFTTPTYQLKGQKSITDHMAETCRTEITADSYYNRAPHC</sequence>
<proteinExistence type="predicted"/>
<feature type="signal peptide" evidence="1">
    <location>
        <begin position="1"/>
        <end position="21"/>
    </location>
</feature>
<dbReference type="AlphaFoldDB" id="A0A7J6N1T1"/>
<organism evidence="2 3">
    <name type="scientific">Perkinsus chesapeaki</name>
    <name type="common">Clam parasite</name>
    <name type="synonym">Perkinsus andrewsi</name>
    <dbReference type="NCBI Taxonomy" id="330153"/>
    <lineage>
        <taxon>Eukaryota</taxon>
        <taxon>Sar</taxon>
        <taxon>Alveolata</taxon>
        <taxon>Perkinsozoa</taxon>
        <taxon>Perkinsea</taxon>
        <taxon>Perkinsida</taxon>
        <taxon>Perkinsidae</taxon>
        <taxon>Perkinsus</taxon>
    </lineage>
</organism>
<dbReference type="EMBL" id="JAAPAO010000006">
    <property type="protein sequence ID" value="KAF4677869.1"/>
    <property type="molecule type" value="Genomic_DNA"/>
</dbReference>
<dbReference type="InterPro" id="IPR038765">
    <property type="entry name" value="Papain-like_cys_pep_sf"/>
</dbReference>
<gene>
    <name evidence="2" type="ORF">FOL47_008934</name>
</gene>
<evidence type="ECO:0000256" key="1">
    <source>
        <dbReference type="SAM" id="SignalP"/>
    </source>
</evidence>
<feature type="chain" id="PRO_5029456541" evidence="1">
    <location>
        <begin position="22"/>
        <end position="552"/>
    </location>
</feature>